<reference evidence="2" key="1">
    <citation type="submission" date="2018-06" db="EMBL/GenBank/DDBJ databases">
        <authorList>
            <person name="Zhirakovskaya E."/>
        </authorList>
    </citation>
    <scope>NUCLEOTIDE SEQUENCE</scope>
</reference>
<proteinExistence type="predicted"/>
<dbReference type="CDD" id="cd07996">
    <property type="entry name" value="WGR_MMR_like"/>
    <property type="match status" value="1"/>
</dbReference>
<name>A0A3B1BQ14_9ZZZZ</name>
<dbReference type="InterPro" id="IPR008893">
    <property type="entry name" value="WGR_domain"/>
</dbReference>
<protein>
    <recommendedName>
        <fullName evidence="1">WGR domain-containing protein</fullName>
    </recommendedName>
</protein>
<feature type="domain" description="WGR" evidence="1">
    <location>
        <begin position="2"/>
        <end position="73"/>
    </location>
</feature>
<organism evidence="2">
    <name type="scientific">hydrothermal vent metagenome</name>
    <dbReference type="NCBI Taxonomy" id="652676"/>
    <lineage>
        <taxon>unclassified sequences</taxon>
        <taxon>metagenomes</taxon>
        <taxon>ecological metagenomes</taxon>
    </lineage>
</organism>
<dbReference type="EMBL" id="UOFZ01000125">
    <property type="protein sequence ID" value="VAX13578.1"/>
    <property type="molecule type" value="Genomic_DNA"/>
</dbReference>
<dbReference type="InterPro" id="IPR049809">
    <property type="entry name" value="YehF/YfeS-like_WGR"/>
</dbReference>
<evidence type="ECO:0000259" key="1">
    <source>
        <dbReference type="Pfam" id="PF05406"/>
    </source>
</evidence>
<accession>A0A3B1BQ14</accession>
<sequence>MRIYMQTGFMENKPPRYYQLILEKDLLGGWAVVREWGQQNAAGRIKREHFPDLEAAQSALTQIRDKQLARGYKVVFIQGQEHLT</sequence>
<dbReference type="AlphaFoldDB" id="A0A3B1BQ14"/>
<dbReference type="InterPro" id="IPR036930">
    <property type="entry name" value="WGR_dom_sf"/>
</dbReference>
<gene>
    <name evidence="2" type="ORF">MNBD_GAMMA24-1573</name>
</gene>
<dbReference type="Pfam" id="PF05406">
    <property type="entry name" value="WGR"/>
    <property type="match status" value="1"/>
</dbReference>
<dbReference type="SUPFAM" id="SSF142921">
    <property type="entry name" value="WGR domain-like"/>
    <property type="match status" value="1"/>
</dbReference>
<evidence type="ECO:0000313" key="2">
    <source>
        <dbReference type="EMBL" id="VAX13578.1"/>
    </source>
</evidence>